<feature type="transmembrane region" description="Helical" evidence="1">
    <location>
        <begin position="6"/>
        <end position="27"/>
    </location>
</feature>
<dbReference type="EMBL" id="BPLR01002181">
    <property type="protein sequence ID" value="GIX71014.1"/>
    <property type="molecule type" value="Genomic_DNA"/>
</dbReference>
<proteinExistence type="predicted"/>
<gene>
    <name evidence="2" type="ORF">CEXT_527351</name>
</gene>
<name>A0AAV4MG97_CAEEX</name>
<reference evidence="2 3" key="1">
    <citation type="submission" date="2021-06" db="EMBL/GenBank/DDBJ databases">
        <title>Caerostris extrusa draft genome.</title>
        <authorList>
            <person name="Kono N."/>
            <person name="Arakawa K."/>
        </authorList>
    </citation>
    <scope>NUCLEOTIDE SEQUENCE [LARGE SCALE GENOMIC DNA]</scope>
</reference>
<feature type="transmembrane region" description="Helical" evidence="1">
    <location>
        <begin position="39"/>
        <end position="57"/>
    </location>
</feature>
<evidence type="ECO:0000313" key="3">
    <source>
        <dbReference type="Proteomes" id="UP001054945"/>
    </source>
</evidence>
<dbReference type="AlphaFoldDB" id="A0AAV4MG97"/>
<keyword evidence="3" id="KW-1185">Reference proteome</keyword>
<evidence type="ECO:0000313" key="2">
    <source>
        <dbReference type="EMBL" id="GIX71014.1"/>
    </source>
</evidence>
<sequence>MEDCKMLASVTIFMSLSRCCRMFLLLIPEVLNQYPQSGLLALYSPFGALYCPFGAFYYSFGAFYYSFGALYYPFGALYCPFGENSSKRTIGP</sequence>
<keyword evidence="1" id="KW-0812">Transmembrane</keyword>
<evidence type="ECO:0000256" key="1">
    <source>
        <dbReference type="SAM" id="Phobius"/>
    </source>
</evidence>
<protein>
    <submittedName>
        <fullName evidence="2">Uncharacterized protein</fullName>
    </submittedName>
</protein>
<keyword evidence="1" id="KW-1133">Transmembrane helix</keyword>
<comment type="caution">
    <text evidence="2">The sequence shown here is derived from an EMBL/GenBank/DDBJ whole genome shotgun (WGS) entry which is preliminary data.</text>
</comment>
<accession>A0AAV4MG97</accession>
<keyword evidence="1" id="KW-0472">Membrane</keyword>
<organism evidence="2 3">
    <name type="scientific">Caerostris extrusa</name>
    <name type="common">Bark spider</name>
    <name type="synonym">Caerostris bankana</name>
    <dbReference type="NCBI Taxonomy" id="172846"/>
    <lineage>
        <taxon>Eukaryota</taxon>
        <taxon>Metazoa</taxon>
        <taxon>Ecdysozoa</taxon>
        <taxon>Arthropoda</taxon>
        <taxon>Chelicerata</taxon>
        <taxon>Arachnida</taxon>
        <taxon>Araneae</taxon>
        <taxon>Araneomorphae</taxon>
        <taxon>Entelegynae</taxon>
        <taxon>Araneoidea</taxon>
        <taxon>Araneidae</taxon>
        <taxon>Caerostris</taxon>
    </lineage>
</organism>
<dbReference type="Proteomes" id="UP001054945">
    <property type="component" value="Unassembled WGS sequence"/>
</dbReference>